<dbReference type="PANTHER" id="PTHR24221:SF654">
    <property type="entry name" value="ATP-BINDING CASSETTE SUB-FAMILY B MEMBER 6"/>
    <property type="match status" value="1"/>
</dbReference>
<dbReference type="Pfam" id="PF00664">
    <property type="entry name" value="ABC_membrane"/>
    <property type="match status" value="1"/>
</dbReference>
<comment type="caution">
    <text evidence="12">The sequence shown here is derived from an EMBL/GenBank/DDBJ whole genome shotgun (WGS) entry which is preliminary data.</text>
</comment>
<comment type="subcellular location">
    <subcellularLocation>
        <location evidence="1">Membrane</location>
        <topology evidence="1">Multi-pass membrane protein</topology>
    </subcellularLocation>
</comment>
<feature type="compositionally biased region" description="Basic residues" evidence="8">
    <location>
        <begin position="698"/>
        <end position="707"/>
    </location>
</feature>
<evidence type="ECO:0000256" key="5">
    <source>
        <dbReference type="ARBA" id="ARBA00022989"/>
    </source>
</evidence>
<dbReference type="Gene3D" id="3.40.50.300">
    <property type="entry name" value="P-loop containing nucleotide triphosphate hydrolases"/>
    <property type="match status" value="2"/>
</dbReference>
<dbReference type="InterPro" id="IPR011527">
    <property type="entry name" value="ABC1_TM_dom"/>
</dbReference>
<evidence type="ECO:0000256" key="7">
    <source>
        <dbReference type="ARBA" id="ARBA00024363"/>
    </source>
</evidence>
<dbReference type="GO" id="GO:0005524">
    <property type="term" value="F:ATP binding"/>
    <property type="evidence" value="ECO:0007669"/>
    <property type="project" value="UniProtKB-KW"/>
</dbReference>
<dbReference type="SMART" id="SM00382">
    <property type="entry name" value="AAA"/>
    <property type="match status" value="1"/>
</dbReference>
<dbReference type="Gene3D" id="1.20.1560.10">
    <property type="entry name" value="ABC transporter type 1, transmembrane domain"/>
    <property type="match status" value="1"/>
</dbReference>
<feature type="compositionally biased region" description="Basic and acidic residues" evidence="8">
    <location>
        <begin position="621"/>
        <end position="633"/>
    </location>
</feature>
<dbReference type="OrthoDB" id="6500128at2759"/>
<dbReference type="Pfam" id="PF00005">
    <property type="entry name" value="ABC_tran"/>
    <property type="match status" value="1"/>
</dbReference>
<evidence type="ECO:0000256" key="3">
    <source>
        <dbReference type="ARBA" id="ARBA00022741"/>
    </source>
</evidence>
<dbReference type="InterPro" id="IPR036640">
    <property type="entry name" value="ABC1_TM_sf"/>
</dbReference>
<evidence type="ECO:0000259" key="10">
    <source>
        <dbReference type="PROSITE" id="PS50893"/>
    </source>
</evidence>
<keyword evidence="3" id="KW-0547">Nucleotide-binding</keyword>
<comment type="similarity">
    <text evidence="7">Belongs to the ABC transporter superfamily. ABCB family. Heavy Metal importer (TC 3.A.1.210) subfamily.</text>
</comment>
<feature type="transmembrane region" description="Helical" evidence="9">
    <location>
        <begin position="50"/>
        <end position="78"/>
    </location>
</feature>
<evidence type="ECO:0000256" key="2">
    <source>
        <dbReference type="ARBA" id="ARBA00022692"/>
    </source>
</evidence>
<feature type="region of interest" description="Disordered" evidence="8">
    <location>
        <begin position="533"/>
        <end position="575"/>
    </location>
</feature>
<dbReference type="SUPFAM" id="SSF52540">
    <property type="entry name" value="P-loop containing nucleoside triphosphate hydrolases"/>
    <property type="match status" value="1"/>
</dbReference>
<dbReference type="PANTHER" id="PTHR24221">
    <property type="entry name" value="ATP-BINDING CASSETTE SUB-FAMILY B"/>
    <property type="match status" value="1"/>
</dbReference>
<dbReference type="GO" id="GO:0020037">
    <property type="term" value="F:heme binding"/>
    <property type="evidence" value="ECO:0007669"/>
    <property type="project" value="TreeGrafter"/>
</dbReference>
<feature type="domain" description="ABC transmembrane type-1" evidence="11">
    <location>
        <begin position="51"/>
        <end position="227"/>
    </location>
</feature>
<keyword evidence="13" id="KW-1185">Reference proteome</keyword>
<reference evidence="12 13" key="1">
    <citation type="journal article" name="Sci. Rep.">
        <title>Genome-scale phylogenetic analyses confirm Olpidium as the closest living zoosporic fungus to the non-flagellated, terrestrial fungi.</title>
        <authorList>
            <person name="Chang Y."/>
            <person name="Rochon D."/>
            <person name="Sekimoto S."/>
            <person name="Wang Y."/>
            <person name="Chovatia M."/>
            <person name="Sandor L."/>
            <person name="Salamov A."/>
            <person name="Grigoriev I.V."/>
            <person name="Stajich J.E."/>
            <person name="Spatafora J.W."/>
        </authorList>
    </citation>
    <scope>NUCLEOTIDE SEQUENCE [LARGE SCALE GENOMIC DNA]</scope>
    <source>
        <strain evidence="12">S191</strain>
    </source>
</reference>
<keyword evidence="4" id="KW-0067">ATP-binding</keyword>
<feature type="transmembrane region" description="Helical" evidence="9">
    <location>
        <begin position="84"/>
        <end position="102"/>
    </location>
</feature>
<dbReference type="SUPFAM" id="SSF90123">
    <property type="entry name" value="ABC transporter transmembrane region"/>
    <property type="match status" value="1"/>
</dbReference>
<dbReference type="EMBL" id="JAEFCI010006022">
    <property type="protein sequence ID" value="KAG5459948.1"/>
    <property type="molecule type" value="Genomic_DNA"/>
</dbReference>
<feature type="region of interest" description="Disordered" evidence="8">
    <location>
        <begin position="621"/>
        <end position="646"/>
    </location>
</feature>
<evidence type="ECO:0000256" key="1">
    <source>
        <dbReference type="ARBA" id="ARBA00004141"/>
    </source>
</evidence>
<protein>
    <submittedName>
        <fullName evidence="12">Uncharacterized protein</fullName>
    </submittedName>
</protein>
<dbReference type="Proteomes" id="UP000673691">
    <property type="component" value="Unassembled WGS sequence"/>
</dbReference>
<dbReference type="PROSITE" id="PS50929">
    <property type="entry name" value="ABC_TM1F"/>
    <property type="match status" value="1"/>
</dbReference>
<organism evidence="12 13">
    <name type="scientific">Olpidium bornovanus</name>
    <dbReference type="NCBI Taxonomy" id="278681"/>
    <lineage>
        <taxon>Eukaryota</taxon>
        <taxon>Fungi</taxon>
        <taxon>Fungi incertae sedis</taxon>
        <taxon>Olpidiomycota</taxon>
        <taxon>Olpidiomycotina</taxon>
        <taxon>Olpidiomycetes</taxon>
        <taxon>Olpidiales</taxon>
        <taxon>Olpidiaceae</taxon>
        <taxon>Olpidium</taxon>
    </lineage>
</organism>
<evidence type="ECO:0000313" key="13">
    <source>
        <dbReference type="Proteomes" id="UP000673691"/>
    </source>
</evidence>
<dbReference type="AlphaFoldDB" id="A0A8H7ZVU2"/>
<dbReference type="InterPro" id="IPR003439">
    <property type="entry name" value="ABC_transporter-like_ATP-bd"/>
</dbReference>
<feature type="region of interest" description="Disordered" evidence="8">
    <location>
        <begin position="697"/>
        <end position="723"/>
    </location>
</feature>
<evidence type="ECO:0000256" key="6">
    <source>
        <dbReference type="ARBA" id="ARBA00023136"/>
    </source>
</evidence>
<dbReference type="GO" id="GO:0015439">
    <property type="term" value="F:ABC-type heme transporter activity"/>
    <property type="evidence" value="ECO:0007669"/>
    <property type="project" value="TreeGrafter"/>
</dbReference>
<proteinExistence type="inferred from homology"/>
<evidence type="ECO:0000259" key="11">
    <source>
        <dbReference type="PROSITE" id="PS50929"/>
    </source>
</evidence>
<accession>A0A8H7ZVU2</accession>
<feature type="transmembrane region" description="Helical" evidence="9">
    <location>
        <begin position="174"/>
        <end position="192"/>
    </location>
</feature>
<feature type="compositionally biased region" description="Basic residues" evidence="8">
    <location>
        <begin position="634"/>
        <end position="646"/>
    </location>
</feature>
<feature type="domain" description="ABC transporter" evidence="10">
    <location>
        <begin position="300"/>
        <end position="513"/>
    </location>
</feature>
<evidence type="ECO:0000256" key="9">
    <source>
        <dbReference type="SAM" id="Phobius"/>
    </source>
</evidence>
<feature type="compositionally biased region" description="Acidic residues" evidence="8">
    <location>
        <begin position="542"/>
        <end position="552"/>
    </location>
</feature>
<dbReference type="GO" id="GO:0016887">
    <property type="term" value="F:ATP hydrolysis activity"/>
    <property type="evidence" value="ECO:0007669"/>
    <property type="project" value="InterPro"/>
</dbReference>
<keyword evidence="5 9" id="KW-1133">Transmembrane helix</keyword>
<keyword evidence="6 9" id="KW-0472">Membrane</keyword>
<dbReference type="InterPro" id="IPR003593">
    <property type="entry name" value="AAA+_ATPase"/>
</dbReference>
<gene>
    <name evidence="12" type="ORF">BJ554DRAFT_8069</name>
</gene>
<sequence>ADTPTVHVVWLEIVWYVFLRFLQGSVGAVNTLQTFMWFPVSQPKSALPALVVSLLTAILFNIVPCLVDIVIACVYFSVTFDTTLGLIVFVTMSLYIVFTVLITDWRTKFRRRANLLDNAMQARAVDSLLNFETVKYYNAERFEIRMYDRAIDEYNAADWKSQFTLSVLNTVQNVVIQVGLLVGCIVCAMRIVDHTMNVSDFVLYLTYITQLYGPLNWFGNSWFALLNRRSFSLPLPLPLDALRRVIQKNFVDMEKMLDLFREPLEVRDVQKPAKLRCDEGVVHFGTRRERRRFAHLRKNTRAPRVFRHKVSFYYDPRMPTLRNVSFTVPKGATVALVGPSGGGKSTILRLLFRFYDVQSGRILIDGQDIRSVRQRDLRSACFCRWRLVKSMMLQDYNPGWTCVPTCNMPYRYGNVEAPEERCVDAAKAAHIHDRIMQFPDGACRVLCGRLVLRSVAVAFGRFLCTTTIIIAHRLSTIVHADMILVLQGGEIVERGAHDTLMRNPNGVYYNMWLQQLRDDNKLRDMLFDVVDSTDENRPLSGSDEEGESDDQADVSPERPKVRLRPSTPSPDHGGGRRLRLGLDFWLGVAALAGALAITASASVSPSGETLRVGAFRPEFEAERREEEVAGEPRRRSRRRLGGRRGARRAAAGRRVVVVVVATAAAPAQSAAEPAVVAAARRRAPAERITGSPEVLSRRFGRRRRRQGGRGLERGGPLPAVPQKASREAVLMEAADREDAIDDVVVQGKI</sequence>
<name>A0A8H7ZVU2_9FUNG</name>
<feature type="transmembrane region" description="Helical" evidence="9">
    <location>
        <begin position="204"/>
        <end position="226"/>
    </location>
</feature>
<feature type="non-terminal residue" evidence="12">
    <location>
        <position position="1"/>
    </location>
</feature>
<dbReference type="InterPro" id="IPR027417">
    <property type="entry name" value="P-loop_NTPase"/>
</dbReference>
<keyword evidence="2 9" id="KW-0812">Transmembrane</keyword>
<dbReference type="InterPro" id="IPR039421">
    <property type="entry name" value="Type_1_exporter"/>
</dbReference>
<evidence type="ECO:0000256" key="4">
    <source>
        <dbReference type="ARBA" id="ARBA00022840"/>
    </source>
</evidence>
<evidence type="ECO:0000313" key="12">
    <source>
        <dbReference type="EMBL" id="KAG5459948.1"/>
    </source>
</evidence>
<evidence type="ECO:0000256" key="8">
    <source>
        <dbReference type="SAM" id="MobiDB-lite"/>
    </source>
</evidence>
<feature type="transmembrane region" description="Helical" evidence="9">
    <location>
        <begin position="13"/>
        <end position="38"/>
    </location>
</feature>
<dbReference type="GO" id="GO:0005774">
    <property type="term" value="C:vacuolar membrane"/>
    <property type="evidence" value="ECO:0007669"/>
    <property type="project" value="TreeGrafter"/>
</dbReference>
<dbReference type="PROSITE" id="PS50893">
    <property type="entry name" value="ABC_TRANSPORTER_2"/>
    <property type="match status" value="1"/>
</dbReference>